<gene>
    <name evidence="2" type="ORF">GQ55_7G246700</name>
</gene>
<keyword evidence="3" id="KW-1185">Reference proteome</keyword>
<proteinExistence type="predicted"/>
<organism evidence="2 3">
    <name type="scientific">Panicum hallii var. hallii</name>
    <dbReference type="NCBI Taxonomy" id="1504633"/>
    <lineage>
        <taxon>Eukaryota</taxon>
        <taxon>Viridiplantae</taxon>
        <taxon>Streptophyta</taxon>
        <taxon>Embryophyta</taxon>
        <taxon>Tracheophyta</taxon>
        <taxon>Spermatophyta</taxon>
        <taxon>Magnoliopsida</taxon>
        <taxon>Liliopsida</taxon>
        <taxon>Poales</taxon>
        <taxon>Poaceae</taxon>
        <taxon>PACMAD clade</taxon>
        <taxon>Panicoideae</taxon>
        <taxon>Panicodae</taxon>
        <taxon>Paniceae</taxon>
        <taxon>Panicinae</taxon>
        <taxon>Panicum</taxon>
        <taxon>Panicum sect. Panicum</taxon>
    </lineage>
</organism>
<name>A0A2T7CYR0_9POAL</name>
<dbReference type="Gramene" id="PUZ48461">
    <property type="protein sequence ID" value="PUZ48461"/>
    <property type="gene ID" value="GQ55_7G246700"/>
</dbReference>
<evidence type="ECO:0000313" key="3">
    <source>
        <dbReference type="Proteomes" id="UP000244336"/>
    </source>
</evidence>
<dbReference type="Proteomes" id="UP000244336">
    <property type="component" value="Chromosome 7"/>
</dbReference>
<dbReference type="AlphaFoldDB" id="A0A2T7CYR0"/>
<feature type="region of interest" description="Disordered" evidence="1">
    <location>
        <begin position="1"/>
        <end position="42"/>
    </location>
</feature>
<feature type="compositionally biased region" description="Polar residues" evidence="1">
    <location>
        <begin position="7"/>
        <end position="23"/>
    </location>
</feature>
<evidence type="ECO:0000256" key="1">
    <source>
        <dbReference type="SAM" id="MobiDB-lite"/>
    </source>
</evidence>
<protein>
    <submittedName>
        <fullName evidence="2">Uncharacterized protein</fullName>
    </submittedName>
</protein>
<sequence length="66" mass="7400">MPLLRAMSSNSKLAARQPGQSCDNDAAPRKGRKKVAHMERDETETLSQLLRVCLMPSTKYMQHVSV</sequence>
<accession>A0A2T7CYR0</accession>
<reference evidence="2 3" key="1">
    <citation type="submission" date="2018-04" db="EMBL/GenBank/DDBJ databases">
        <title>WGS assembly of Panicum hallii var. hallii HAL2.</title>
        <authorList>
            <person name="Lovell J."/>
            <person name="Jenkins J."/>
            <person name="Lowry D."/>
            <person name="Mamidi S."/>
            <person name="Sreedasyam A."/>
            <person name="Weng X."/>
            <person name="Barry K."/>
            <person name="Bonette J."/>
            <person name="Campitelli B."/>
            <person name="Daum C."/>
            <person name="Gordon S."/>
            <person name="Gould B."/>
            <person name="Lipzen A."/>
            <person name="MacQueen A."/>
            <person name="Palacio-Mejia J."/>
            <person name="Plott C."/>
            <person name="Shakirov E."/>
            <person name="Shu S."/>
            <person name="Yoshinaga Y."/>
            <person name="Zane M."/>
            <person name="Rokhsar D."/>
            <person name="Grimwood J."/>
            <person name="Schmutz J."/>
            <person name="Juenger T."/>
        </authorList>
    </citation>
    <scope>NUCLEOTIDE SEQUENCE [LARGE SCALE GENOMIC DNA]</scope>
    <source>
        <strain evidence="3">cv. HAL2</strain>
    </source>
</reference>
<evidence type="ECO:0000313" key="2">
    <source>
        <dbReference type="EMBL" id="PUZ48461.1"/>
    </source>
</evidence>
<dbReference type="EMBL" id="CM009755">
    <property type="protein sequence ID" value="PUZ48461.1"/>
    <property type="molecule type" value="Genomic_DNA"/>
</dbReference>